<evidence type="ECO:0000259" key="1">
    <source>
        <dbReference type="Pfam" id="PF13709"/>
    </source>
</evidence>
<dbReference type="RefSeq" id="WP_224461626.1">
    <property type="nucleotide sequence ID" value="NZ_JAIQZE010000011.1"/>
</dbReference>
<dbReference type="Gene3D" id="3.40.50.12140">
    <property type="entry name" value="Domain of unknown function DUF4159"/>
    <property type="match status" value="1"/>
</dbReference>
<protein>
    <submittedName>
        <fullName evidence="2">DUF4159 domain-containing protein</fullName>
    </submittedName>
</protein>
<feature type="domain" description="DUF4159" evidence="1">
    <location>
        <begin position="22"/>
        <end position="213"/>
    </location>
</feature>
<dbReference type="Pfam" id="PF13709">
    <property type="entry name" value="DUF4159"/>
    <property type="match status" value="1"/>
</dbReference>
<keyword evidence="3" id="KW-1185">Reference proteome</keyword>
<dbReference type="Proteomes" id="UP001199314">
    <property type="component" value="Unassembled WGS sequence"/>
</dbReference>
<gene>
    <name evidence="2" type="ORF">LB452_10120</name>
</gene>
<organism evidence="2 3">
    <name type="scientific">Psychroflexus longus</name>
    <dbReference type="NCBI Taxonomy" id="2873596"/>
    <lineage>
        <taxon>Bacteria</taxon>
        <taxon>Pseudomonadati</taxon>
        <taxon>Bacteroidota</taxon>
        <taxon>Flavobacteriia</taxon>
        <taxon>Flavobacteriales</taxon>
        <taxon>Flavobacteriaceae</taxon>
        <taxon>Psychroflexus</taxon>
    </lineage>
</organism>
<dbReference type="InterPro" id="IPR025297">
    <property type="entry name" value="DUF4159"/>
</dbReference>
<sequence>MRLVILFVILVVNINNLSAQEIALLKYDGGGDWYSNPTSLPNLIKFVNNTIGSKIASNANEVKPEDPELFNYQFIHLTGHGNIYFSDEASKNLRNYLLSGGFLHADDNYGLEPYFRQAIKNVFPNRELIELSANHPIFNNEFKFENGLPKIHEHDGKLAQAFGIEDDKGRLMVLFTYESDLGNGWEDSSVHGDPEEVRLQALRMGANIIKYAFTK</sequence>
<evidence type="ECO:0000313" key="3">
    <source>
        <dbReference type="Proteomes" id="UP001199314"/>
    </source>
</evidence>
<proteinExistence type="predicted"/>
<dbReference type="EMBL" id="JAIQZE010000011">
    <property type="protein sequence ID" value="MBZ9779279.1"/>
    <property type="molecule type" value="Genomic_DNA"/>
</dbReference>
<reference evidence="3" key="1">
    <citation type="submission" date="2023-07" db="EMBL/GenBank/DDBJ databases">
        <title>Novel species isolated from saline lakes on Tibetan Plateau.</title>
        <authorList>
            <person name="Lu H."/>
        </authorList>
    </citation>
    <scope>NUCLEOTIDE SEQUENCE [LARGE SCALE GENOMIC DNA]</scope>
    <source>
        <strain evidence="3">CAK8W</strain>
    </source>
</reference>
<accession>A0ABS7XJW1</accession>
<evidence type="ECO:0000313" key="2">
    <source>
        <dbReference type="EMBL" id="MBZ9779279.1"/>
    </source>
</evidence>
<comment type="caution">
    <text evidence="2">The sequence shown here is derived from an EMBL/GenBank/DDBJ whole genome shotgun (WGS) entry which is preliminary data.</text>
</comment>
<name>A0ABS7XJW1_9FLAO</name>